<organism evidence="3 4">
    <name type="scientific">Corallococcus terminator</name>
    <dbReference type="NCBI Taxonomy" id="2316733"/>
    <lineage>
        <taxon>Bacteria</taxon>
        <taxon>Pseudomonadati</taxon>
        <taxon>Myxococcota</taxon>
        <taxon>Myxococcia</taxon>
        <taxon>Myxococcales</taxon>
        <taxon>Cystobacterineae</taxon>
        <taxon>Myxococcaceae</taxon>
        <taxon>Corallococcus</taxon>
    </lineage>
</organism>
<gene>
    <name evidence="3" type="ORF">D7V88_29350</name>
</gene>
<accession>A0A3A8I672</accession>
<feature type="compositionally biased region" description="Basic and acidic residues" evidence="1">
    <location>
        <begin position="174"/>
        <end position="191"/>
    </location>
</feature>
<sequence>MNTPLIALLLLAAAPPPQKAKELAAQKQWEELYLAYAAASPSDYEEAQRPGVAGPLLKGCEALLAEDAVMAYSLGERAVAFQQTAGALRCLAKSALKTDQRASAEEALRKGLEHFPKDGAFGLELGRLLLQDEDTTAAIATLEKVPAKAKESKEARKLIQNARAKMAEAGAARGEVERLERRLNGEEDTRNAKGTQGDGEVRTASLSYESGVTKDGMRVRANRRFSIRYFNNDRDFGQRAEYEGQVAAALEDAYEFTLRTLGRARERQLEVVLYSRDEFRSHMGAVVAAQIAGLYLNDAIRMNDSAQMTPQNRATLVHEYVHAALDEICPQGGRALPRWLNEGLAEYLEWRFQKLDGPSRALRDKMRSDAKLGLLPTMAEMNSKALVNQRNVAVAYATSAMAVQELIRQGGMEKLLGFIQSVNGAATFESALQAAYDKDFAGLDKAVHTALSGR</sequence>
<evidence type="ECO:0000313" key="4">
    <source>
        <dbReference type="Proteomes" id="UP000268094"/>
    </source>
</evidence>
<comment type="caution">
    <text evidence="3">The sequence shown here is derived from an EMBL/GenBank/DDBJ whole genome shotgun (WGS) entry which is preliminary data.</text>
</comment>
<dbReference type="InterPro" id="IPR011990">
    <property type="entry name" value="TPR-like_helical_dom_sf"/>
</dbReference>
<feature type="region of interest" description="Disordered" evidence="1">
    <location>
        <begin position="170"/>
        <end position="204"/>
    </location>
</feature>
<dbReference type="AlphaFoldDB" id="A0A3A8I672"/>
<dbReference type="EMBL" id="RAVZ01000255">
    <property type="protein sequence ID" value="RKG78909.1"/>
    <property type="molecule type" value="Genomic_DNA"/>
</dbReference>
<dbReference type="RefSeq" id="WP_120543923.1">
    <property type="nucleotide sequence ID" value="NZ_RAVZ01000255.1"/>
</dbReference>
<protein>
    <recommendedName>
        <fullName evidence="2">Peptidase MA-like domain-containing protein</fullName>
    </recommendedName>
</protein>
<keyword evidence="4" id="KW-1185">Reference proteome</keyword>
<dbReference type="Proteomes" id="UP000268094">
    <property type="component" value="Unassembled WGS sequence"/>
</dbReference>
<dbReference type="Pfam" id="PF13485">
    <property type="entry name" value="Peptidase_MA_2"/>
    <property type="match status" value="1"/>
</dbReference>
<evidence type="ECO:0000259" key="2">
    <source>
        <dbReference type="Pfam" id="PF13485"/>
    </source>
</evidence>
<dbReference type="InterPro" id="IPR039568">
    <property type="entry name" value="Peptidase_MA-like_dom"/>
</dbReference>
<feature type="domain" description="Peptidase MA-like" evidence="2">
    <location>
        <begin position="313"/>
        <end position="451"/>
    </location>
</feature>
<proteinExistence type="predicted"/>
<dbReference type="SUPFAM" id="SSF48452">
    <property type="entry name" value="TPR-like"/>
    <property type="match status" value="1"/>
</dbReference>
<dbReference type="OrthoDB" id="9787613at2"/>
<dbReference type="Gene3D" id="1.25.40.10">
    <property type="entry name" value="Tetratricopeptide repeat domain"/>
    <property type="match status" value="1"/>
</dbReference>
<dbReference type="Pfam" id="PF14559">
    <property type="entry name" value="TPR_19"/>
    <property type="match status" value="1"/>
</dbReference>
<evidence type="ECO:0000256" key="1">
    <source>
        <dbReference type="SAM" id="MobiDB-lite"/>
    </source>
</evidence>
<reference evidence="4" key="1">
    <citation type="submission" date="2018-09" db="EMBL/GenBank/DDBJ databases">
        <authorList>
            <person name="Livingstone P.G."/>
            <person name="Whitworth D.E."/>
        </authorList>
    </citation>
    <scope>NUCLEOTIDE SEQUENCE [LARGE SCALE GENOMIC DNA]</scope>
    <source>
        <strain evidence="4">CA054A</strain>
    </source>
</reference>
<name>A0A3A8I672_9BACT</name>
<evidence type="ECO:0000313" key="3">
    <source>
        <dbReference type="EMBL" id="RKG78909.1"/>
    </source>
</evidence>